<keyword evidence="2" id="KW-0479">Metal-binding</keyword>
<feature type="disulfide bond" evidence="8">
    <location>
        <begin position="55"/>
        <end position="279"/>
    </location>
</feature>
<keyword evidence="7" id="KW-0482">Metalloprotease</keyword>
<evidence type="ECO:0000256" key="5">
    <source>
        <dbReference type="ARBA" id="ARBA00022801"/>
    </source>
</evidence>
<feature type="disulfide bond" evidence="8">
    <location>
        <begin position="228"/>
        <end position="235"/>
    </location>
</feature>
<dbReference type="EMBL" id="AFWT01000004">
    <property type="protein sequence ID" value="EGV33195.1"/>
    <property type="molecule type" value="Genomic_DNA"/>
</dbReference>
<dbReference type="Pfam" id="PF03411">
    <property type="entry name" value="Peptidase_M74"/>
    <property type="match status" value="1"/>
</dbReference>
<dbReference type="SUPFAM" id="SSF55166">
    <property type="entry name" value="Hedgehog/DD-peptidase"/>
    <property type="match status" value="1"/>
</dbReference>
<accession>G2DXG3</accession>
<dbReference type="GO" id="GO:0008237">
    <property type="term" value="F:metallopeptidase activity"/>
    <property type="evidence" value="ECO:0007669"/>
    <property type="project" value="UniProtKB-KW"/>
</dbReference>
<keyword evidence="10" id="KW-1185">Reference proteome</keyword>
<evidence type="ECO:0000256" key="6">
    <source>
        <dbReference type="ARBA" id="ARBA00022833"/>
    </source>
</evidence>
<evidence type="ECO:0000256" key="3">
    <source>
        <dbReference type="ARBA" id="ARBA00022729"/>
    </source>
</evidence>
<dbReference type="RefSeq" id="WP_007039589.1">
    <property type="nucleotide sequence ID" value="NZ_AFWT01000004.1"/>
</dbReference>
<dbReference type="eggNOG" id="COG3770">
    <property type="taxonomic scope" value="Bacteria"/>
</dbReference>
<dbReference type="PIRSF" id="PIRSF018455">
    <property type="entry name" value="MepA"/>
    <property type="match status" value="1"/>
</dbReference>
<feature type="disulfide bond" evidence="8">
    <location>
        <begin position="199"/>
        <end position="247"/>
    </location>
</feature>
<keyword evidence="6" id="KW-0862">Zinc</keyword>
<protein>
    <submittedName>
        <fullName evidence="9">Peptidase U6 penicillin-insensitive murein endopeptidase</fullName>
    </submittedName>
</protein>
<evidence type="ECO:0000256" key="8">
    <source>
        <dbReference type="PIRSR" id="PIRSR018455-2"/>
    </source>
</evidence>
<dbReference type="GO" id="GO:0046872">
    <property type="term" value="F:metal ion binding"/>
    <property type="evidence" value="ECO:0007669"/>
    <property type="project" value="UniProtKB-KW"/>
</dbReference>
<keyword evidence="5" id="KW-0378">Hydrolase</keyword>
<dbReference type="STRING" id="765913.ThidrDRAFT_0873"/>
<proteinExistence type="predicted"/>
<dbReference type="InterPro" id="IPR009045">
    <property type="entry name" value="Zn_M74/Hedgehog-like"/>
</dbReference>
<keyword evidence="8" id="KW-1015">Disulfide bond</keyword>
<dbReference type="GO" id="GO:0006508">
    <property type="term" value="P:proteolysis"/>
    <property type="evidence" value="ECO:0007669"/>
    <property type="project" value="UniProtKB-KW"/>
</dbReference>
<dbReference type="InterPro" id="IPR005073">
    <property type="entry name" value="Peptidase_M74"/>
</dbReference>
<organism evidence="9 10">
    <name type="scientific">Thiorhodococcus drewsii AZ1</name>
    <dbReference type="NCBI Taxonomy" id="765913"/>
    <lineage>
        <taxon>Bacteria</taxon>
        <taxon>Pseudomonadati</taxon>
        <taxon>Pseudomonadota</taxon>
        <taxon>Gammaproteobacteria</taxon>
        <taxon>Chromatiales</taxon>
        <taxon>Chromatiaceae</taxon>
        <taxon>Thiorhodococcus</taxon>
    </lineage>
</organism>
<keyword evidence="1" id="KW-0645">Protease</keyword>
<sequence length="286" mass="31636">MQSMVTHSRWRSAHLLSGLLLLLLPVAGVVASPWGDVARPNSGPARAIGGYSNGCIGGADALPETGPGYVSVRRYRNRYYGHPELLDFIRDLGRAQQRHGDRLMMVGDLSQPRGGLMSSSHRSHQIGLDVDIWFTLADSPANARDRMDKRGDPNSMVTPDGLGVSRYWTDDQRFLLETAARHPSVDRIFVNPPIKQALCRSARGDRGWLRKIRPWWGHDAHFHVRLVCPDDSPLCQSQAPVPPGDGCGRELAWWFSPEARKPSKKGGGRRVQPTFPAACRAVLKAP</sequence>
<evidence type="ECO:0000256" key="1">
    <source>
        <dbReference type="ARBA" id="ARBA00022670"/>
    </source>
</evidence>
<gene>
    <name evidence="9" type="ORF">ThidrDRAFT_0873</name>
</gene>
<evidence type="ECO:0000256" key="2">
    <source>
        <dbReference type="ARBA" id="ARBA00022723"/>
    </source>
</evidence>
<evidence type="ECO:0000313" key="10">
    <source>
        <dbReference type="Proteomes" id="UP000004200"/>
    </source>
</evidence>
<dbReference type="PATRIC" id="fig|765913.3.peg.894"/>
<comment type="caution">
    <text evidence="9">The sequence shown here is derived from an EMBL/GenBank/DDBJ whole genome shotgun (WGS) entry which is preliminary data.</text>
</comment>
<keyword evidence="4" id="KW-0574">Periplasm</keyword>
<keyword evidence="3" id="KW-0732">Signal</keyword>
<evidence type="ECO:0000313" key="9">
    <source>
        <dbReference type="EMBL" id="EGV33195.1"/>
    </source>
</evidence>
<reference evidence="9 10" key="1">
    <citation type="submission" date="2011-06" db="EMBL/GenBank/DDBJ databases">
        <title>The draft genome of Thiorhodococcus drewsii AZ1.</title>
        <authorList>
            <consortium name="US DOE Joint Genome Institute (JGI-PGF)"/>
            <person name="Lucas S."/>
            <person name="Han J."/>
            <person name="Lapidus A."/>
            <person name="Cheng J.-F."/>
            <person name="Goodwin L."/>
            <person name="Pitluck S."/>
            <person name="Peters L."/>
            <person name="Land M.L."/>
            <person name="Hauser L."/>
            <person name="Vogl K."/>
            <person name="Liu Z."/>
            <person name="Imhoff J."/>
            <person name="Thiel V."/>
            <person name="Frigaard N.-U."/>
            <person name="Bryant D.A."/>
            <person name="Woyke T.J."/>
        </authorList>
    </citation>
    <scope>NUCLEOTIDE SEQUENCE [LARGE SCALE GENOMIC DNA]</scope>
    <source>
        <strain evidence="9 10">AZ1</strain>
    </source>
</reference>
<name>G2DXG3_9GAMM</name>
<dbReference type="NCBIfam" id="NF006947">
    <property type="entry name" value="PRK09429.1"/>
    <property type="match status" value="1"/>
</dbReference>
<evidence type="ECO:0000256" key="7">
    <source>
        <dbReference type="ARBA" id="ARBA00023049"/>
    </source>
</evidence>
<evidence type="ECO:0000256" key="4">
    <source>
        <dbReference type="ARBA" id="ARBA00022764"/>
    </source>
</evidence>
<dbReference type="AlphaFoldDB" id="G2DXG3"/>
<dbReference type="Proteomes" id="UP000004200">
    <property type="component" value="Unassembled WGS sequence"/>
</dbReference>
<dbReference type="GO" id="GO:0030288">
    <property type="term" value="C:outer membrane-bounded periplasmic space"/>
    <property type="evidence" value="ECO:0007669"/>
    <property type="project" value="InterPro"/>
</dbReference>
<dbReference type="Gene3D" id="3.30.1380.10">
    <property type="match status" value="1"/>
</dbReference>
<dbReference type="GO" id="GO:0004252">
    <property type="term" value="F:serine-type endopeptidase activity"/>
    <property type="evidence" value="ECO:0007669"/>
    <property type="project" value="InterPro"/>
</dbReference>